<feature type="coiled-coil region" evidence="3">
    <location>
        <begin position="539"/>
        <end position="566"/>
    </location>
</feature>
<dbReference type="PANTHER" id="PTHR24115">
    <property type="entry name" value="KINESIN-RELATED"/>
    <property type="match status" value="1"/>
</dbReference>
<keyword evidence="1" id="KW-0505">Motor protein</keyword>
<evidence type="ECO:0000256" key="1">
    <source>
        <dbReference type="ARBA" id="ARBA00023175"/>
    </source>
</evidence>
<feature type="region of interest" description="Disordered" evidence="4">
    <location>
        <begin position="619"/>
        <end position="656"/>
    </location>
</feature>
<feature type="compositionally biased region" description="Polar residues" evidence="4">
    <location>
        <begin position="641"/>
        <end position="656"/>
    </location>
</feature>
<comment type="similarity">
    <text evidence="2">Belongs to the TRAFAC class myosin-kinesin ATPase superfamily. Kinesin family.</text>
</comment>
<proteinExistence type="inferred from homology"/>
<evidence type="ECO:0000259" key="5">
    <source>
        <dbReference type="PROSITE" id="PS50067"/>
    </source>
</evidence>
<dbReference type="PANTHER" id="PTHR24115:SF590">
    <property type="entry name" value="KINESIN-LIKE PROTEIN KIN-UC"/>
    <property type="match status" value="1"/>
</dbReference>
<gene>
    <name evidence="6" type="ORF">CSSPJE1EN1_LOCUS14383</name>
</gene>
<name>A0ABP0WT28_9BRYO</name>
<feature type="domain" description="Kinesin motor" evidence="5">
    <location>
        <begin position="21"/>
        <end position="364"/>
    </location>
</feature>
<keyword evidence="3" id="KW-0175">Coiled coil</keyword>
<dbReference type="Gene3D" id="3.40.850.10">
    <property type="entry name" value="Kinesin motor domain"/>
    <property type="match status" value="1"/>
</dbReference>
<protein>
    <recommendedName>
        <fullName evidence="5">Kinesin motor domain-containing protein</fullName>
    </recommendedName>
</protein>
<feature type="coiled-coil region" evidence="3">
    <location>
        <begin position="437"/>
        <end position="485"/>
    </location>
</feature>
<comment type="caution">
    <text evidence="2">Lacks conserved residue(s) required for the propagation of feature annotation.</text>
</comment>
<evidence type="ECO:0000313" key="6">
    <source>
        <dbReference type="EMBL" id="CAK9268905.1"/>
    </source>
</evidence>
<dbReference type="InterPro" id="IPR036961">
    <property type="entry name" value="Kinesin_motor_dom_sf"/>
</dbReference>
<dbReference type="InterPro" id="IPR027640">
    <property type="entry name" value="Kinesin-like_fam"/>
</dbReference>
<dbReference type="EMBL" id="OZ020097">
    <property type="protein sequence ID" value="CAK9268905.1"/>
    <property type="molecule type" value="Genomic_DNA"/>
</dbReference>
<dbReference type="Pfam" id="PF00225">
    <property type="entry name" value="Kinesin"/>
    <property type="match status" value="1"/>
</dbReference>
<evidence type="ECO:0000256" key="3">
    <source>
        <dbReference type="SAM" id="Coils"/>
    </source>
</evidence>
<evidence type="ECO:0000256" key="2">
    <source>
        <dbReference type="PROSITE-ProRule" id="PRU00283"/>
    </source>
</evidence>
<accession>A0ABP0WT28</accession>
<dbReference type="PROSITE" id="PS50067">
    <property type="entry name" value="KINESIN_MOTOR_2"/>
    <property type="match status" value="1"/>
</dbReference>
<dbReference type="SMART" id="SM00129">
    <property type="entry name" value="KISc"/>
    <property type="match status" value="1"/>
</dbReference>
<dbReference type="Proteomes" id="UP001497444">
    <property type="component" value="Chromosome 2"/>
</dbReference>
<evidence type="ECO:0000313" key="7">
    <source>
        <dbReference type="Proteomes" id="UP001497444"/>
    </source>
</evidence>
<evidence type="ECO:0000256" key="4">
    <source>
        <dbReference type="SAM" id="MobiDB-lite"/>
    </source>
</evidence>
<dbReference type="InterPro" id="IPR001752">
    <property type="entry name" value="Kinesin_motor_dom"/>
</dbReference>
<sequence>MHTVFTNQKRMTSSPAFETGRILVSVWERAGGEEEQRGEHDSSAQARIELLPALNRIRLHSELSFDDFHYNNVFHAAISMQALYEATVKPAVKKVLEGYNSSILRYGQTENENSFTIYEGRGACRCGIAVRAMDDILDSRTVADQVEVSYVQLHNDVVYDLLAPAATSRNWSILRKLEKPRARKFEGETANFKHVNVANISAFLQLLKSVQASQNAVASYAHASVSSTCAILTITLKRRCKLDSVLESTAKDPAQSGSRQTLVQEQQRDSMLCIVDLARAEQTSTGTSNIKSLAEFHALEKCLKAKADNLCPPGGISDFVLTRLLAPSFDNSSYISLMISIGTSVFDEPETLQALQLGQHGMQVVSKRSQSLRPIREEGEILESNVDESVHDPMEPQGDLAGEVSGSSTFQHGQNIGEVDDMSKFLVELEKNTGDESEKLKREMEGLRIKLEKSKKKHKSCKVQLKELQKQLQEAQKEATWYMNSLEVEKQGNKETILQASQQMLEETVDISNENLVEPKFKGVEEHVACLTLSRAIEKEEYKKSLEQVRKDLAEEISKRKQVEELISDYARVLRQINGRQALVGSSSAKQIEELELENLKLQRMLTEKTQGIHVKEELQNIQPQGGMHHTSRSSEEIDPDNSQVTNSDLDSEYIN</sequence>
<dbReference type="InterPro" id="IPR027417">
    <property type="entry name" value="P-loop_NTPase"/>
</dbReference>
<reference evidence="6 7" key="1">
    <citation type="submission" date="2024-02" db="EMBL/GenBank/DDBJ databases">
        <authorList>
            <consortium name="ELIXIR-Norway"/>
            <consortium name="Elixir Norway"/>
        </authorList>
    </citation>
    <scope>NUCLEOTIDE SEQUENCE [LARGE SCALE GENOMIC DNA]</scope>
</reference>
<organism evidence="6 7">
    <name type="scientific">Sphagnum jensenii</name>
    <dbReference type="NCBI Taxonomy" id="128206"/>
    <lineage>
        <taxon>Eukaryota</taxon>
        <taxon>Viridiplantae</taxon>
        <taxon>Streptophyta</taxon>
        <taxon>Embryophyta</taxon>
        <taxon>Bryophyta</taxon>
        <taxon>Sphagnophytina</taxon>
        <taxon>Sphagnopsida</taxon>
        <taxon>Sphagnales</taxon>
        <taxon>Sphagnaceae</taxon>
        <taxon>Sphagnum</taxon>
    </lineage>
</organism>
<dbReference type="SUPFAM" id="SSF52540">
    <property type="entry name" value="P-loop containing nucleoside triphosphate hydrolases"/>
    <property type="match status" value="1"/>
</dbReference>
<keyword evidence="7" id="KW-1185">Reference proteome</keyword>